<evidence type="ECO:0000313" key="2">
    <source>
        <dbReference type="EMBL" id="ESO91965.1"/>
    </source>
</evidence>
<keyword evidence="1" id="KW-0732">Signal</keyword>
<gene>
    <name evidence="2" type="ORF">LOTGIDRAFT_162969</name>
</gene>
<dbReference type="HOGENOM" id="CLU_1134661_0_0_1"/>
<dbReference type="CTD" id="20239211"/>
<dbReference type="KEGG" id="lgi:LOTGIDRAFT_162969"/>
<dbReference type="GeneID" id="20239211"/>
<feature type="signal peptide" evidence="1">
    <location>
        <begin position="1"/>
        <end position="19"/>
    </location>
</feature>
<proteinExistence type="predicted"/>
<reference evidence="2 3" key="1">
    <citation type="journal article" date="2013" name="Nature">
        <title>Insights into bilaterian evolution from three spiralian genomes.</title>
        <authorList>
            <person name="Simakov O."/>
            <person name="Marletaz F."/>
            <person name="Cho S.J."/>
            <person name="Edsinger-Gonzales E."/>
            <person name="Havlak P."/>
            <person name="Hellsten U."/>
            <person name="Kuo D.H."/>
            <person name="Larsson T."/>
            <person name="Lv J."/>
            <person name="Arendt D."/>
            <person name="Savage R."/>
            <person name="Osoegawa K."/>
            <person name="de Jong P."/>
            <person name="Grimwood J."/>
            <person name="Chapman J.A."/>
            <person name="Shapiro H."/>
            <person name="Aerts A."/>
            <person name="Otillar R.P."/>
            <person name="Terry A.Y."/>
            <person name="Boore J.L."/>
            <person name="Grigoriev I.V."/>
            <person name="Lindberg D.R."/>
            <person name="Seaver E.C."/>
            <person name="Weisblat D.A."/>
            <person name="Putnam N.H."/>
            <person name="Rokhsar D.S."/>
        </authorList>
    </citation>
    <scope>NUCLEOTIDE SEQUENCE [LARGE SCALE GENOMIC DNA]</scope>
</reference>
<evidence type="ECO:0000256" key="1">
    <source>
        <dbReference type="SAM" id="SignalP"/>
    </source>
</evidence>
<keyword evidence="3" id="KW-1185">Reference proteome</keyword>
<dbReference type="RefSeq" id="XP_009057278.1">
    <property type="nucleotide sequence ID" value="XM_009059030.1"/>
</dbReference>
<organism evidence="2 3">
    <name type="scientific">Lottia gigantea</name>
    <name type="common">Giant owl limpet</name>
    <dbReference type="NCBI Taxonomy" id="225164"/>
    <lineage>
        <taxon>Eukaryota</taxon>
        <taxon>Metazoa</taxon>
        <taxon>Spiralia</taxon>
        <taxon>Lophotrochozoa</taxon>
        <taxon>Mollusca</taxon>
        <taxon>Gastropoda</taxon>
        <taxon>Patellogastropoda</taxon>
        <taxon>Lottioidea</taxon>
        <taxon>Lottiidae</taxon>
        <taxon>Lottia</taxon>
    </lineage>
</organism>
<protein>
    <submittedName>
        <fullName evidence="2">Uncharacterized protein</fullName>
    </submittedName>
</protein>
<dbReference type="AlphaFoldDB" id="V4AA72"/>
<feature type="chain" id="PRO_5004716703" evidence="1">
    <location>
        <begin position="20"/>
        <end position="245"/>
    </location>
</feature>
<sequence>MPKMYVLVFLCLTLGVVSRAEKESAKKVPEFGKPDQEVVSTSKPNLTDIEVIMERQRQLETIRMAGYLTLKALEDTKVRSEELTAILDERVQTIRKLLKRLPFIVGYLVNRNQLGVHLELPIMSRVFLMTSMGTTETIDSNLPTKFESYFKKMNASRSAAEVMNLKEFALKEMETLTRKIGNNYLGRTINHVDSSVTFMQSGLNQTRDMVIKLPDLLLDVMTGPYDTVSEDRILEEYHKYIKNSE</sequence>
<name>V4AA72_LOTGI</name>
<accession>V4AA72</accession>
<evidence type="ECO:0000313" key="3">
    <source>
        <dbReference type="Proteomes" id="UP000030746"/>
    </source>
</evidence>
<dbReference type="Proteomes" id="UP000030746">
    <property type="component" value="Unassembled WGS sequence"/>
</dbReference>
<dbReference type="EMBL" id="KB202163">
    <property type="protein sequence ID" value="ESO91965.1"/>
    <property type="molecule type" value="Genomic_DNA"/>
</dbReference>